<feature type="region of interest" description="Disordered" evidence="1">
    <location>
        <begin position="46"/>
        <end position="65"/>
    </location>
</feature>
<sequence length="156" mass="17519">MFTVATNEEKGVVYSHNKTSYFTAMATQDDITKPGLSFTAVDVAAAEPEQDAKKGKGGRPRRAPDVGLWTVRGVDLETRTAIEKAAQRSGKTIGQYVNEDLRQYAQDQLKKGSQPPMRQEDIRTELDDIKGMITKLADRLPTQEKRGFFQRLFSQH</sequence>
<comment type="caution">
    <text evidence="2">The sequence shown here is derived from an EMBL/GenBank/DDBJ whole genome shotgun (WGS) entry which is preliminary data.</text>
</comment>
<organism evidence="2 3">
    <name type="scientific">Spirosoma sordidisoli</name>
    <dbReference type="NCBI Taxonomy" id="2502893"/>
    <lineage>
        <taxon>Bacteria</taxon>
        <taxon>Pseudomonadati</taxon>
        <taxon>Bacteroidota</taxon>
        <taxon>Cytophagia</taxon>
        <taxon>Cytophagales</taxon>
        <taxon>Cytophagaceae</taxon>
        <taxon>Spirosoma</taxon>
    </lineage>
</organism>
<proteinExistence type="predicted"/>
<evidence type="ECO:0000313" key="2">
    <source>
        <dbReference type="EMBL" id="RYC66236.1"/>
    </source>
</evidence>
<dbReference type="EMBL" id="SBLB01000019">
    <property type="protein sequence ID" value="RYC66236.1"/>
    <property type="molecule type" value="Genomic_DNA"/>
</dbReference>
<gene>
    <name evidence="2" type="ORF">EQG79_30660</name>
</gene>
<keyword evidence="3" id="KW-1185">Reference proteome</keyword>
<dbReference type="Proteomes" id="UP000290407">
    <property type="component" value="Unassembled WGS sequence"/>
</dbReference>
<accession>A0A4Q2UBY0</accession>
<protein>
    <submittedName>
        <fullName evidence="2">Uncharacterized protein</fullName>
    </submittedName>
</protein>
<evidence type="ECO:0000313" key="3">
    <source>
        <dbReference type="Proteomes" id="UP000290407"/>
    </source>
</evidence>
<name>A0A4Q2UBY0_9BACT</name>
<reference evidence="2 3" key="1">
    <citation type="submission" date="2019-01" db="EMBL/GenBank/DDBJ databases">
        <title>Spirosoma flava sp. nov., a propanil-degrading bacterium isolated from herbicide-contaminated soil.</title>
        <authorList>
            <person name="Zhang L."/>
            <person name="Jiang J.-D."/>
        </authorList>
    </citation>
    <scope>NUCLEOTIDE SEQUENCE [LARGE SCALE GENOMIC DNA]</scope>
    <source>
        <strain evidence="2 3">TY50</strain>
    </source>
</reference>
<dbReference type="AlphaFoldDB" id="A0A4Q2UBY0"/>
<evidence type="ECO:0000256" key="1">
    <source>
        <dbReference type="SAM" id="MobiDB-lite"/>
    </source>
</evidence>